<feature type="compositionally biased region" description="Basic and acidic residues" evidence="3">
    <location>
        <begin position="19"/>
        <end position="33"/>
    </location>
</feature>
<feature type="compositionally biased region" description="Low complexity" evidence="3">
    <location>
        <begin position="166"/>
        <end position="178"/>
    </location>
</feature>
<feature type="compositionally biased region" description="Low complexity" evidence="3">
    <location>
        <begin position="225"/>
        <end position="251"/>
    </location>
</feature>
<dbReference type="SMART" id="SM00160">
    <property type="entry name" value="RanBD"/>
    <property type="match status" value="1"/>
</dbReference>
<keyword evidence="6" id="KW-1185">Reference proteome</keyword>
<feature type="compositionally biased region" description="Basic and acidic residues" evidence="3">
    <location>
        <begin position="128"/>
        <end position="151"/>
    </location>
</feature>
<evidence type="ECO:0000256" key="1">
    <source>
        <dbReference type="ARBA" id="ARBA00004123"/>
    </source>
</evidence>
<evidence type="ECO:0000313" key="6">
    <source>
        <dbReference type="Proteomes" id="UP001172102"/>
    </source>
</evidence>
<proteinExistence type="predicted"/>
<evidence type="ECO:0000256" key="2">
    <source>
        <dbReference type="ARBA" id="ARBA00023242"/>
    </source>
</evidence>
<evidence type="ECO:0000256" key="3">
    <source>
        <dbReference type="SAM" id="MobiDB-lite"/>
    </source>
</evidence>
<dbReference type="PANTHER" id="PTHR23138:SF142">
    <property type="entry name" value="RAN-BINDING PROTEIN 3B-RELATED"/>
    <property type="match status" value="1"/>
</dbReference>
<dbReference type="AlphaFoldDB" id="A0AA40DV41"/>
<feature type="compositionally biased region" description="Polar residues" evidence="3">
    <location>
        <begin position="156"/>
        <end position="165"/>
    </location>
</feature>
<feature type="region of interest" description="Disordered" evidence="3">
    <location>
        <begin position="431"/>
        <end position="451"/>
    </location>
</feature>
<comment type="subcellular location">
    <subcellularLocation>
        <location evidence="1">Nucleus</location>
    </subcellularLocation>
</comment>
<feature type="compositionally biased region" description="Polar residues" evidence="3">
    <location>
        <begin position="8"/>
        <end position="18"/>
    </location>
</feature>
<feature type="compositionally biased region" description="Acidic residues" evidence="3">
    <location>
        <begin position="332"/>
        <end position="346"/>
    </location>
</feature>
<dbReference type="Gene3D" id="2.30.29.30">
    <property type="entry name" value="Pleckstrin-homology domain (PH domain)/Phosphotyrosine-binding domain (PTB)"/>
    <property type="match status" value="1"/>
</dbReference>
<feature type="region of interest" description="Disordered" evidence="3">
    <location>
        <begin position="225"/>
        <end position="252"/>
    </location>
</feature>
<dbReference type="Proteomes" id="UP001172102">
    <property type="component" value="Unassembled WGS sequence"/>
</dbReference>
<dbReference type="GO" id="GO:0005634">
    <property type="term" value="C:nucleus"/>
    <property type="evidence" value="ECO:0007669"/>
    <property type="project" value="UniProtKB-SubCell"/>
</dbReference>
<evidence type="ECO:0000259" key="4">
    <source>
        <dbReference type="PROSITE" id="PS50196"/>
    </source>
</evidence>
<dbReference type="PANTHER" id="PTHR23138">
    <property type="entry name" value="RAN BINDING PROTEIN"/>
    <property type="match status" value="1"/>
</dbReference>
<evidence type="ECO:0000313" key="5">
    <source>
        <dbReference type="EMBL" id="KAK0714607.1"/>
    </source>
</evidence>
<feature type="compositionally biased region" description="Basic and acidic residues" evidence="3">
    <location>
        <begin position="82"/>
        <end position="94"/>
    </location>
</feature>
<feature type="region of interest" description="Disordered" evidence="3">
    <location>
        <begin position="1"/>
        <end position="193"/>
    </location>
</feature>
<protein>
    <recommendedName>
        <fullName evidence="4">RanBD1 domain-containing protein</fullName>
    </recommendedName>
</protein>
<dbReference type="SUPFAM" id="SSF50729">
    <property type="entry name" value="PH domain-like"/>
    <property type="match status" value="1"/>
</dbReference>
<dbReference type="PROSITE" id="PS50196">
    <property type="entry name" value="RANBD1"/>
    <property type="match status" value="1"/>
</dbReference>
<gene>
    <name evidence="5" type="ORF">B0H67DRAFT_553291</name>
</gene>
<feature type="region of interest" description="Disordered" evidence="3">
    <location>
        <begin position="311"/>
        <end position="376"/>
    </location>
</feature>
<dbReference type="InterPro" id="IPR011993">
    <property type="entry name" value="PH-like_dom_sf"/>
</dbReference>
<name>A0AA40DV41_9PEZI</name>
<comment type="caution">
    <text evidence="5">The sequence shown here is derived from an EMBL/GenBank/DDBJ whole genome shotgun (WGS) entry which is preliminary data.</text>
</comment>
<reference evidence="5" key="1">
    <citation type="submission" date="2023-06" db="EMBL/GenBank/DDBJ databases">
        <title>Genome-scale phylogeny and comparative genomics of the fungal order Sordariales.</title>
        <authorList>
            <consortium name="Lawrence Berkeley National Laboratory"/>
            <person name="Hensen N."/>
            <person name="Bonometti L."/>
            <person name="Westerberg I."/>
            <person name="Brannstrom I.O."/>
            <person name="Guillou S."/>
            <person name="Cros-Aarteil S."/>
            <person name="Calhoun S."/>
            <person name="Haridas S."/>
            <person name="Kuo A."/>
            <person name="Mondo S."/>
            <person name="Pangilinan J."/>
            <person name="Riley R."/>
            <person name="Labutti K."/>
            <person name="Andreopoulos B."/>
            <person name="Lipzen A."/>
            <person name="Chen C."/>
            <person name="Yanf M."/>
            <person name="Daum C."/>
            <person name="Ng V."/>
            <person name="Clum A."/>
            <person name="Steindorff A."/>
            <person name="Ohm R."/>
            <person name="Martin F."/>
            <person name="Silar P."/>
            <person name="Natvig D."/>
            <person name="Lalanne C."/>
            <person name="Gautier V."/>
            <person name="Ament-Velasquez S.L."/>
            <person name="Kruys A."/>
            <person name="Hutchinson M.I."/>
            <person name="Powell A.J."/>
            <person name="Barry K."/>
            <person name="Miller A.N."/>
            <person name="Grigoriev I.V."/>
            <person name="Debuchy R."/>
            <person name="Gladieux P."/>
            <person name="Thoren M.H."/>
            <person name="Johannesson H."/>
        </authorList>
    </citation>
    <scope>NUCLEOTIDE SEQUENCE</scope>
    <source>
        <strain evidence="5">SMH4607-1</strain>
    </source>
</reference>
<accession>A0AA40DV41</accession>
<dbReference type="Pfam" id="PF00638">
    <property type="entry name" value="Ran_BP1"/>
    <property type="match status" value="1"/>
</dbReference>
<organism evidence="5 6">
    <name type="scientific">Lasiosphaeris hirsuta</name>
    <dbReference type="NCBI Taxonomy" id="260670"/>
    <lineage>
        <taxon>Eukaryota</taxon>
        <taxon>Fungi</taxon>
        <taxon>Dikarya</taxon>
        <taxon>Ascomycota</taxon>
        <taxon>Pezizomycotina</taxon>
        <taxon>Sordariomycetes</taxon>
        <taxon>Sordariomycetidae</taxon>
        <taxon>Sordariales</taxon>
        <taxon>Lasiosphaeriaceae</taxon>
        <taxon>Lasiosphaeris</taxon>
    </lineage>
</organism>
<keyword evidence="2" id="KW-0539">Nucleus</keyword>
<feature type="compositionally biased region" description="Basic and acidic residues" evidence="3">
    <location>
        <begin position="354"/>
        <end position="376"/>
    </location>
</feature>
<sequence length="536" mass="55854">MADDRHTSGVSEPVTTGSIKEDAETTAARRELKQTSISEKVGHDAQQSSSQEGSEDDDADLSNNKTDKAAAARQVTPDTDSGDARNTKLKEHVSSPKKKRAHAELVADGSAAGEGSGRPISTSVTQTRTEESEPEKKRPRDRESTRRRSQDGEESGGSTRSSLDIASSTKGSATGASKNKSGTTDKPKTTSASAFASSGFAKLAASTTSPFGALAAAGKPSLFGASSSGSSGSFSVLGGPKPAAASVPAPKLSFGGDASASPFAAAGLNGKGSASVFSKPFGGSFGGGGFGGSTFGGSTFGGSSLSALSTFGKPGGALKSGKPAKPFGAPDSDAEDDSENEDDDGEDTKAGSGESDKEDSKDTDKEKDEPKAPEDEKKLRLRKIVVDDGEGNEVTLLAVRAKMFLMEKGVGWKERGAGMLKVNVPRSSVEMDDFGHPEPNSFDASVLDDDEDEDESCARKNVRLIMRQDHTLRVILNTPIVPAMKFHLTQKLKAAFVLFTAFEDGEAKQVQMKLSEANATLFISLMDMIKKQLSDV</sequence>
<dbReference type="InterPro" id="IPR000156">
    <property type="entry name" value="Ran_bind_dom"/>
</dbReference>
<dbReference type="EMBL" id="JAUKUA010000004">
    <property type="protein sequence ID" value="KAK0714607.1"/>
    <property type="molecule type" value="Genomic_DNA"/>
</dbReference>
<feature type="domain" description="RanBD1" evidence="4">
    <location>
        <begin position="367"/>
        <end position="512"/>
    </location>
</feature>
<dbReference type="InterPro" id="IPR045255">
    <property type="entry name" value="RanBP1-like"/>
</dbReference>